<dbReference type="EMBL" id="JAVRFL010000035">
    <property type="protein sequence ID" value="MDT0532197.1"/>
    <property type="molecule type" value="Genomic_DNA"/>
</dbReference>
<proteinExistence type="predicted"/>
<evidence type="ECO:0000313" key="1">
    <source>
        <dbReference type="EMBL" id="MDT0532197.1"/>
    </source>
</evidence>
<name>A0ABU2X1Y7_9ACTN</name>
<dbReference type="SUPFAM" id="SSF109854">
    <property type="entry name" value="DinB/YfiT-like putative metalloenzymes"/>
    <property type="match status" value="1"/>
</dbReference>
<gene>
    <name evidence="1" type="ORF">RM555_24675</name>
</gene>
<dbReference type="Proteomes" id="UP001180973">
    <property type="component" value="Unassembled WGS sequence"/>
</dbReference>
<evidence type="ECO:0000313" key="2">
    <source>
        <dbReference type="Proteomes" id="UP001180973"/>
    </source>
</evidence>
<reference evidence="1" key="1">
    <citation type="submission" date="2023-09" db="EMBL/GenBank/DDBJ databases">
        <title>30 novel species of actinomycetes from the DSMZ collection.</title>
        <authorList>
            <person name="Nouioui I."/>
        </authorList>
    </citation>
    <scope>NUCLEOTIDE SEQUENCE</scope>
    <source>
        <strain evidence="1">DSM 115977</strain>
    </source>
</reference>
<dbReference type="Pfam" id="PF04978">
    <property type="entry name" value="MST"/>
    <property type="match status" value="1"/>
</dbReference>
<keyword evidence="2" id="KW-1185">Reference proteome</keyword>
<protein>
    <submittedName>
        <fullName evidence="1">DinB family protein</fullName>
    </submittedName>
</protein>
<dbReference type="Gene3D" id="1.20.120.450">
    <property type="entry name" value="dinb family like domain"/>
    <property type="match status" value="1"/>
</dbReference>
<accession>A0ABU2X1Y7</accession>
<dbReference type="RefSeq" id="WP_311413970.1">
    <property type="nucleotide sequence ID" value="NZ_JAVRFL010000035.1"/>
</dbReference>
<dbReference type="InterPro" id="IPR007061">
    <property type="entry name" value="MST-like"/>
</dbReference>
<organism evidence="1 2">
    <name type="scientific">Micromonospora reichwaldensis</name>
    <dbReference type="NCBI Taxonomy" id="3075516"/>
    <lineage>
        <taxon>Bacteria</taxon>
        <taxon>Bacillati</taxon>
        <taxon>Actinomycetota</taxon>
        <taxon>Actinomycetes</taxon>
        <taxon>Micromonosporales</taxon>
        <taxon>Micromonosporaceae</taxon>
        <taxon>Micromonospora</taxon>
    </lineage>
</organism>
<comment type="caution">
    <text evidence="1">The sequence shown here is derived from an EMBL/GenBank/DDBJ whole genome shotgun (WGS) entry which is preliminary data.</text>
</comment>
<sequence>MTDVSVAPLVRSRPPEDGDERVTLAGLLDFLRASVVNKVAGLTDEQAFGRPVPASALTPAGLVKHLTGVERYWFSIDFAGHELPPPWTDDEPGAFAVGPEDSLAEIVAAYQAECARSAAVVAGAALDDRARAAGVSFTLRYALAHTIQETARHCGHLDLLRESIDGQAGE</sequence>
<dbReference type="InterPro" id="IPR034660">
    <property type="entry name" value="DinB/YfiT-like"/>
</dbReference>